<dbReference type="InterPro" id="IPR032694">
    <property type="entry name" value="CopC/D"/>
</dbReference>
<keyword evidence="10" id="KW-1185">Reference proteome</keyword>
<evidence type="ECO:0000256" key="5">
    <source>
        <dbReference type="ARBA" id="ARBA00023136"/>
    </source>
</evidence>
<evidence type="ECO:0000256" key="4">
    <source>
        <dbReference type="ARBA" id="ARBA00022989"/>
    </source>
</evidence>
<keyword evidence="5 7" id="KW-0472">Membrane</keyword>
<feature type="transmembrane region" description="Helical" evidence="7">
    <location>
        <begin position="338"/>
        <end position="357"/>
    </location>
</feature>
<comment type="subcellular location">
    <subcellularLocation>
        <location evidence="1">Cell membrane</location>
        <topology evidence="1">Multi-pass membrane protein</topology>
    </subcellularLocation>
</comment>
<feature type="transmembrane region" description="Helical" evidence="7">
    <location>
        <begin position="456"/>
        <end position="474"/>
    </location>
</feature>
<dbReference type="Pfam" id="PF09678">
    <property type="entry name" value="Caa3_CtaG"/>
    <property type="match status" value="1"/>
</dbReference>
<keyword evidence="4 7" id="KW-1133">Transmembrane helix</keyword>
<feature type="domain" description="Copper resistance protein D" evidence="8">
    <location>
        <begin position="260"/>
        <end position="356"/>
    </location>
</feature>
<evidence type="ECO:0000313" key="10">
    <source>
        <dbReference type="Proteomes" id="UP001500729"/>
    </source>
</evidence>
<feature type="transmembrane region" description="Helical" evidence="7">
    <location>
        <begin position="541"/>
        <end position="561"/>
    </location>
</feature>
<feature type="transmembrane region" description="Helical" evidence="7">
    <location>
        <begin position="624"/>
        <end position="644"/>
    </location>
</feature>
<evidence type="ECO:0000313" key="9">
    <source>
        <dbReference type="EMBL" id="GAA0559691.1"/>
    </source>
</evidence>
<feature type="transmembrane region" description="Helical" evidence="7">
    <location>
        <begin position="90"/>
        <end position="110"/>
    </location>
</feature>
<dbReference type="Proteomes" id="UP001500729">
    <property type="component" value="Unassembled WGS sequence"/>
</dbReference>
<dbReference type="InterPro" id="IPR008457">
    <property type="entry name" value="Cu-R_CopD_dom"/>
</dbReference>
<gene>
    <name evidence="9" type="ORF">GCM10009533_66160</name>
</gene>
<feature type="transmembrane region" description="Helical" evidence="7">
    <location>
        <begin position="297"/>
        <end position="318"/>
    </location>
</feature>
<evidence type="ECO:0000256" key="1">
    <source>
        <dbReference type="ARBA" id="ARBA00004651"/>
    </source>
</evidence>
<feature type="transmembrane region" description="Helical" evidence="7">
    <location>
        <begin position="431"/>
        <end position="450"/>
    </location>
</feature>
<feature type="region of interest" description="Disordered" evidence="6">
    <location>
        <begin position="1"/>
        <end position="31"/>
    </location>
</feature>
<proteinExistence type="predicted"/>
<feature type="transmembrane region" description="Helical" evidence="7">
    <location>
        <begin position="36"/>
        <end position="60"/>
    </location>
</feature>
<dbReference type="EMBL" id="BAAAGS010000082">
    <property type="protein sequence ID" value="GAA0559691.1"/>
    <property type="molecule type" value="Genomic_DNA"/>
</dbReference>
<keyword evidence="2" id="KW-1003">Cell membrane</keyword>
<feature type="transmembrane region" description="Helical" evidence="7">
    <location>
        <begin position="392"/>
        <end position="411"/>
    </location>
</feature>
<protein>
    <submittedName>
        <fullName evidence="9">Cytochrome c oxidase assembly protein</fullName>
    </submittedName>
</protein>
<name>A0ABN1E6F7_SACER</name>
<evidence type="ECO:0000259" key="8">
    <source>
        <dbReference type="Pfam" id="PF05425"/>
    </source>
</evidence>
<feature type="transmembrane region" description="Helical" evidence="7">
    <location>
        <begin position="198"/>
        <end position="218"/>
    </location>
</feature>
<feature type="transmembrane region" description="Helical" evidence="7">
    <location>
        <begin position="230"/>
        <end position="253"/>
    </location>
</feature>
<dbReference type="RefSeq" id="WP_231850007.1">
    <property type="nucleotide sequence ID" value="NZ_BAAAGS010000082.1"/>
</dbReference>
<feature type="transmembrane region" description="Helical" evidence="7">
    <location>
        <begin position="573"/>
        <end position="594"/>
    </location>
</feature>
<feature type="transmembrane region" description="Helical" evidence="7">
    <location>
        <begin position="122"/>
        <end position="144"/>
    </location>
</feature>
<dbReference type="InterPro" id="IPR019108">
    <property type="entry name" value="Caa3_assmbl_CtaG-rel"/>
</dbReference>
<feature type="transmembrane region" description="Helical" evidence="7">
    <location>
        <begin position="173"/>
        <end position="191"/>
    </location>
</feature>
<keyword evidence="3 7" id="KW-0812">Transmembrane</keyword>
<reference evidence="9 10" key="1">
    <citation type="journal article" date="2019" name="Int. J. Syst. Evol. Microbiol.">
        <title>The Global Catalogue of Microorganisms (GCM) 10K type strain sequencing project: providing services to taxonomists for standard genome sequencing and annotation.</title>
        <authorList>
            <consortium name="The Broad Institute Genomics Platform"/>
            <consortium name="The Broad Institute Genome Sequencing Center for Infectious Disease"/>
            <person name="Wu L."/>
            <person name="Ma J."/>
        </authorList>
    </citation>
    <scope>NUCLEOTIDE SEQUENCE [LARGE SCALE GENOMIC DNA]</scope>
    <source>
        <strain evidence="9 10">JCM 10303</strain>
    </source>
</reference>
<evidence type="ECO:0000256" key="2">
    <source>
        <dbReference type="ARBA" id="ARBA00022475"/>
    </source>
</evidence>
<evidence type="ECO:0000256" key="6">
    <source>
        <dbReference type="SAM" id="MobiDB-lite"/>
    </source>
</evidence>
<organism evidence="9 10">
    <name type="scientific">Saccharopolyspora erythraea</name>
    <name type="common">Streptomyces erythraeus</name>
    <dbReference type="NCBI Taxonomy" id="1836"/>
    <lineage>
        <taxon>Bacteria</taxon>
        <taxon>Bacillati</taxon>
        <taxon>Actinomycetota</taxon>
        <taxon>Actinomycetes</taxon>
        <taxon>Pseudonocardiales</taxon>
        <taxon>Pseudonocardiaceae</taxon>
        <taxon>Saccharopolyspora</taxon>
    </lineage>
</organism>
<evidence type="ECO:0000256" key="7">
    <source>
        <dbReference type="SAM" id="Phobius"/>
    </source>
</evidence>
<feature type="transmembrane region" description="Helical" evidence="7">
    <location>
        <begin position="509"/>
        <end position="529"/>
    </location>
</feature>
<dbReference type="PANTHER" id="PTHR34820:SF4">
    <property type="entry name" value="INNER MEMBRANE PROTEIN YEBZ"/>
    <property type="match status" value="1"/>
</dbReference>
<comment type="caution">
    <text evidence="9">The sequence shown here is derived from an EMBL/GenBank/DDBJ whole genome shotgun (WGS) entry which is preliminary data.</text>
</comment>
<sequence>MPPGGNKASKPPPEDRGASGPRTPGRADTAGPGTPALVLTVLVAIGAGLAALLAAGLVAVSSGQQAGLGLPEPGALTRYGLPVVKVVADVAAALCIGFLWFAGFATAWGYGRALGADGRAAVRAAGWAAVVWFAAAASTAPLLAADVVGRPPGELVRTGSLVGLVGGIEQSRAWAATAAVALVLAAGCWTARSWGRTAWLLVLAMGGLLPIAVTGHSASSGAHDIATASLLQHLLAASLWVGGLVALLTHAARRGGHLAAATRRFSGLALVCWVALAVTGAVNALTRLPATELLSTAYGLLVLAKTAALLVLGLIGYLQRRSVVAAVAGGRSGALLRLGAVEVLLMLCTVGIAVSLGRTAAPALGGGTTREELLLGFVVGGPPTPVRFAVDWRVDLVCAVLALAMAAAYWLGVRRVRAVGGRWPKGRTAAFACGCGVLLLTTSSGFARYLPSVPSALAGGLLLLAVVAPALLALGCPVRLLERTTIPGGALPGPREWGRAIWRTRTVRLLTQPLVAALVLVLVFFGLYFSGVLEAGLYEYWLQPAVRLGFLCAGWLFYWSVLGVDPVPAGAAVGTRVAAVFVAGGGLAAFGVSLTRTATPIGERFYRALELPWMPEVVASQHTGGVLAVGAAGVLLAVSATVLLRGGEERGDAR</sequence>
<dbReference type="PANTHER" id="PTHR34820">
    <property type="entry name" value="INNER MEMBRANE PROTEIN YEBZ"/>
    <property type="match status" value="1"/>
</dbReference>
<feature type="transmembrane region" description="Helical" evidence="7">
    <location>
        <begin position="265"/>
        <end position="285"/>
    </location>
</feature>
<accession>A0ABN1E6F7</accession>
<evidence type="ECO:0000256" key="3">
    <source>
        <dbReference type="ARBA" id="ARBA00022692"/>
    </source>
</evidence>
<dbReference type="Pfam" id="PF05425">
    <property type="entry name" value="CopD"/>
    <property type="match status" value="1"/>
</dbReference>